<sequence>MELDAARPPQMRSLSSLLTPHYILLVNGRLAMMSMVGGVGGELLLRKPFAALLLLAPPAVLGLMVLLSVASIIPFMLGEEEGDEVFGPFTPAAEALNGKVAMAALIATFAIEAAKGSPIF</sequence>
<keyword evidence="1" id="KW-1133">Transmembrane helix</keyword>
<protein>
    <submittedName>
        <fullName evidence="2">Uncharacterized protein</fullName>
    </submittedName>
</protein>
<keyword evidence="1" id="KW-0472">Membrane</keyword>
<dbReference type="EMBL" id="KK100319">
    <property type="protein sequence ID" value="KIZ06894.1"/>
    <property type="molecule type" value="Genomic_DNA"/>
</dbReference>
<dbReference type="OrthoDB" id="10542105at2759"/>
<evidence type="ECO:0000313" key="2">
    <source>
        <dbReference type="EMBL" id="KIZ06894.1"/>
    </source>
</evidence>
<feature type="transmembrane region" description="Helical" evidence="1">
    <location>
        <begin position="96"/>
        <end position="114"/>
    </location>
</feature>
<dbReference type="KEGG" id="mng:MNEG_1067"/>
<reference evidence="2 3" key="1">
    <citation type="journal article" date="2013" name="BMC Genomics">
        <title>Reconstruction of the lipid metabolism for the microalga Monoraphidium neglectum from its genome sequence reveals characteristics suitable for biofuel production.</title>
        <authorList>
            <person name="Bogen C."/>
            <person name="Al-Dilaimi A."/>
            <person name="Albersmeier A."/>
            <person name="Wichmann J."/>
            <person name="Grundmann M."/>
            <person name="Rupp O."/>
            <person name="Lauersen K.J."/>
            <person name="Blifernez-Klassen O."/>
            <person name="Kalinowski J."/>
            <person name="Goesmann A."/>
            <person name="Mussgnug J.H."/>
            <person name="Kruse O."/>
        </authorList>
    </citation>
    <scope>NUCLEOTIDE SEQUENCE [LARGE SCALE GENOMIC DNA]</scope>
    <source>
        <strain evidence="2 3">SAG 48.87</strain>
    </source>
</reference>
<feature type="transmembrane region" description="Helical" evidence="1">
    <location>
        <begin position="20"/>
        <end position="45"/>
    </location>
</feature>
<keyword evidence="3" id="KW-1185">Reference proteome</keyword>
<organism evidence="2 3">
    <name type="scientific">Monoraphidium neglectum</name>
    <dbReference type="NCBI Taxonomy" id="145388"/>
    <lineage>
        <taxon>Eukaryota</taxon>
        <taxon>Viridiplantae</taxon>
        <taxon>Chlorophyta</taxon>
        <taxon>core chlorophytes</taxon>
        <taxon>Chlorophyceae</taxon>
        <taxon>CS clade</taxon>
        <taxon>Sphaeropleales</taxon>
        <taxon>Selenastraceae</taxon>
        <taxon>Monoraphidium</taxon>
    </lineage>
</organism>
<dbReference type="GeneID" id="25727855"/>
<keyword evidence="1" id="KW-0812">Transmembrane</keyword>
<proteinExistence type="predicted"/>
<evidence type="ECO:0000313" key="3">
    <source>
        <dbReference type="Proteomes" id="UP000054498"/>
    </source>
</evidence>
<gene>
    <name evidence="2" type="ORF">MNEG_1067</name>
</gene>
<dbReference type="RefSeq" id="XP_013905913.1">
    <property type="nucleotide sequence ID" value="XM_014050459.1"/>
</dbReference>
<dbReference type="Proteomes" id="UP000054498">
    <property type="component" value="Unassembled WGS sequence"/>
</dbReference>
<evidence type="ECO:0000256" key="1">
    <source>
        <dbReference type="SAM" id="Phobius"/>
    </source>
</evidence>
<dbReference type="SUPFAM" id="SSF103511">
    <property type="entry name" value="Chlorophyll a-b binding protein"/>
    <property type="match status" value="1"/>
</dbReference>
<name>A0A0D2LKG0_9CHLO</name>
<accession>A0A0D2LKG0</accession>
<feature type="transmembrane region" description="Helical" evidence="1">
    <location>
        <begin position="52"/>
        <end position="76"/>
    </location>
</feature>
<dbReference type="AlphaFoldDB" id="A0A0D2LKG0"/>